<keyword evidence="2" id="KW-1185">Reference proteome</keyword>
<organism evidence="1 2">
    <name type="scientific">Pseudoduganella violacea</name>
    <dbReference type="NCBI Taxonomy" id="1715466"/>
    <lineage>
        <taxon>Bacteria</taxon>
        <taxon>Pseudomonadati</taxon>
        <taxon>Pseudomonadota</taxon>
        <taxon>Betaproteobacteria</taxon>
        <taxon>Burkholderiales</taxon>
        <taxon>Oxalobacteraceae</taxon>
        <taxon>Telluria group</taxon>
        <taxon>Pseudoduganella</taxon>
    </lineage>
</organism>
<evidence type="ECO:0000313" key="2">
    <source>
        <dbReference type="Proteomes" id="UP000541535"/>
    </source>
</evidence>
<dbReference type="InterPro" id="IPR000801">
    <property type="entry name" value="Esterase-like"/>
</dbReference>
<evidence type="ECO:0000313" key="1">
    <source>
        <dbReference type="EMBL" id="MBB3122404.1"/>
    </source>
</evidence>
<name>A0A7W5FWZ2_9BURK</name>
<proteinExistence type="predicted"/>
<dbReference type="Gene3D" id="3.40.50.1820">
    <property type="entry name" value="alpha/beta hydrolase"/>
    <property type="match status" value="1"/>
</dbReference>
<dbReference type="InterPro" id="IPR029058">
    <property type="entry name" value="AB_hydrolase_fold"/>
</dbReference>
<dbReference type="EMBL" id="JACHXD010000030">
    <property type="protein sequence ID" value="MBB3122404.1"/>
    <property type="molecule type" value="Genomic_DNA"/>
</dbReference>
<protein>
    <submittedName>
        <fullName evidence="1">Putative alpha/beta superfamily hydrolase</fullName>
    </submittedName>
</protein>
<dbReference type="SUPFAM" id="SSF53474">
    <property type="entry name" value="alpha/beta-Hydrolases"/>
    <property type="match status" value="1"/>
</dbReference>
<dbReference type="Pfam" id="PF00756">
    <property type="entry name" value="Esterase"/>
    <property type="match status" value="1"/>
</dbReference>
<dbReference type="AlphaFoldDB" id="A0A7W5FWZ2"/>
<comment type="caution">
    <text evidence="1">The sequence shown here is derived from an EMBL/GenBank/DDBJ whole genome shotgun (WGS) entry which is preliminary data.</text>
</comment>
<sequence length="64" mass="7302">MISHVEAKYRSAPYRTFVGHSVGGLAVVHTLVHRPQLFNSYISLEGALWWDKRHVVKDAKILSE</sequence>
<dbReference type="Proteomes" id="UP000541535">
    <property type="component" value="Unassembled WGS sequence"/>
</dbReference>
<gene>
    <name evidence="1" type="ORF">FHS03_005505</name>
</gene>
<reference evidence="1 2" key="1">
    <citation type="submission" date="2020-08" db="EMBL/GenBank/DDBJ databases">
        <title>Genomic Encyclopedia of Type Strains, Phase III (KMG-III): the genomes of soil and plant-associated and newly described type strains.</title>
        <authorList>
            <person name="Whitman W."/>
        </authorList>
    </citation>
    <scope>NUCLEOTIDE SEQUENCE [LARGE SCALE GENOMIC DNA]</scope>
    <source>
        <strain evidence="1 2">CECT 8897</strain>
    </source>
</reference>
<dbReference type="GO" id="GO:0016787">
    <property type="term" value="F:hydrolase activity"/>
    <property type="evidence" value="ECO:0007669"/>
    <property type="project" value="UniProtKB-KW"/>
</dbReference>
<keyword evidence="1" id="KW-0378">Hydrolase</keyword>
<accession>A0A7W5FWZ2</accession>